<name>A0A5B7DGT7_PORTR</name>
<comment type="caution">
    <text evidence="1">The sequence shown here is derived from an EMBL/GenBank/DDBJ whole genome shotgun (WGS) entry which is preliminary data.</text>
</comment>
<reference evidence="1 2" key="1">
    <citation type="submission" date="2019-05" db="EMBL/GenBank/DDBJ databases">
        <title>Another draft genome of Portunus trituberculatus and its Hox gene families provides insights of decapod evolution.</title>
        <authorList>
            <person name="Jeong J.-H."/>
            <person name="Song I."/>
            <person name="Kim S."/>
            <person name="Choi T."/>
            <person name="Kim D."/>
            <person name="Ryu S."/>
            <person name="Kim W."/>
        </authorList>
    </citation>
    <scope>NUCLEOTIDE SEQUENCE [LARGE SCALE GENOMIC DNA]</scope>
    <source>
        <tissue evidence="1">Muscle</tissue>
    </source>
</reference>
<dbReference type="Proteomes" id="UP000324222">
    <property type="component" value="Unassembled WGS sequence"/>
</dbReference>
<protein>
    <submittedName>
        <fullName evidence="1">Uncharacterized protein</fullName>
    </submittedName>
</protein>
<accession>A0A5B7DGT7</accession>
<sequence>MKQILHKSEIFRHFQRQQFYHLRVTSVTAELQRACFTTSAHPKAAYLNHSNGSRVTNTESLCCHSSEESFACSGSIQTHIAYNNIIFSLSNVVGKSGCKCSDLIVDCGVDGDIVSSTIQHCLCLLQDLLVQYLRHVQEFGLICARFTDTKQVSATHEILELAKTQGRHVLTNLQTVTMTVFQHEQIVNNMFWFALKLLPQHWILSSNANRTCVEVTLAHHGAAHHNERSSAKAKLISPKHCCYYNIKT</sequence>
<dbReference type="EMBL" id="VSRR010000857">
    <property type="protein sequence ID" value="MPC20305.1"/>
    <property type="molecule type" value="Genomic_DNA"/>
</dbReference>
<evidence type="ECO:0000313" key="2">
    <source>
        <dbReference type="Proteomes" id="UP000324222"/>
    </source>
</evidence>
<dbReference type="AlphaFoldDB" id="A0A5B7DGT7"/>
<evidence type="ECO:0000313" key="1">
    <source>
        <dbReference type="EMBL" id="MPC20305.1"/>
    </source>
</evidence>
<keyword evidence="2" id="KW-1185">Reference proteome</keyword>
<proteinExistence type="predicted"/>
<gene>
    <name evidence="1" type="ORF">E2C01_013243</name>
</gene>
<organism evidence="1 2">
    <name type="scientific">Portunus trituberculatus</name>
    <name type="common">Swimming crab</name>
    <name type="synonym">Neptunus trituberculatus</name>
    <dbReference type="NCBI Taxonomy" id="210409"/>
    <lineage>
        <taxon>Eukaryota</taxon>
        <taxon>Metazoa</taxon>
        <taxon>Ecdysozoa</taxon>
        <taxon>Arthropoda</taxon>
        <taxon>Crustacea</taxon>
        <taxon>Multicrustacea</taxon>
        <taxon>Malacostraca</taxon>
        <taxon>Eumalacostraca</taxon>
        <taxon>Eucarida</taxon>
        <taxon>Decapoda</taxon>
        <taxon>Pleocyemata</taxon>
        <taxon>Brachyura</taxon>
        <taxon>Eubrachyura</taxon>
        <taxon>Portunoidea</taxon>
        <taxon>Portunidae</taxon>
        <taxon>Portuninae</taxon>
        <taxon>Portunus</taxon>
    </lineage>
</organism>